<keyword evidence="4" id="KW-1185">Reference proteome</keyword>
<comment type="caution">
    <text evidence="3">The sequence shown here is derived from an EMBL/GenBank/DDBJ whole genome shotgun (WGS) entry which is preliminary data.</text>
</comment>
<evidence type="ECO:0000259" key="2">
    <source>
        <dbReference type="Pfam" id="PF01048"/>
    </source>
</evidence>
<dbReference type="AlphaFoldDB" id="A0AAJ0H7Y0"/>
<gene>
    <name evidence="3" type="ORF">B0T25DRAFT_463443</name>
</gene>
<dbReference type="GO" id="GO:0009116">
    <property type="term" value="P:nucleoside metabolic process"/>
    <property type="evidence" value="ECO:0007669"/>
    <property type="project" value="InterPro"/>
</dbReference>
<evidence type="ECO:0000313" key="3">
    <source>
        <dbReference type="EMBL" id="KAK3343460.1"/>
    </source>
</evidence>
<organism evidence="3 4">
    <name type="scientific">Lasiosphaeria hispida</name>
    <dbReference type="NCBI Taxonomy" id="260671"/>
    <lineage>
        <taxon>Eukaryota</taxon>
        <taxon>Fungi</taxon>
        <taxon>Dikarya</taxon>
        <taxon>Ascomycota</taxon>
        <taxon>Pezizomycotina</taxon>
        <taxon>Sordariomycetes</taxon>
        <taxon>Sordariomycetidae</taxon>
        <taxon>Sordariales</taxon>
        <taxon>Lasiosphaeriaceae</taxon>
        <taxon>Lasiosphaeria</taxon>
    </lineage>
</organism>
<dbReference type="InterPro" id="IPR053137">
    <property type="entry name" value="NLR-like"/>
</dbReference>
<dbReference type="PANTHER" id="PTHR46082">
    <property type="entry name" value="ATP/GTP-BINDING PROTEIN-RELATED"/>
    <property type="match status" value="1"/>
</dbReference>
<dbReference type="EMBL" id="JAUIQD010000007">
    <property type="protein sequence ID" value="KAK3343460.1"/>
    <property type="molecule type" value="Genomic_DNA"/>
</dbReference>
<protein>
    <submittedName>
        <fullName evidence="3">Nucleoside phosphorylase domain-containing protein</fullName>
    </submittedName>
</protein>
<dbReference type="InterPro" id="IPR035994">
    <property type="entry name" value="Nucleoside_phosphorylase_sf"/>
</dbReference>
<dbReference type="Gene3D" id="3.40.50.1580">
    <property type="entry name" value="Nucleoside phosphorylase domain"/>
    <property type="match status" value="1"/>
</dbReference>
<reference evidence="3" key="2">
    <citation type="submission" date="2023-06" db="EMBL/GenBank/DDBJ databases">
        <authorList>
            <consortium name="Lawrence Berkeley National Laboratory"/>
            <person name="Haridas S."/>
            <person name="Hensen N."/>
            <person name="Bonometti L."/>
            <person name="Westerberg I."/>
            <person name="Brannstrom I.O."/>
            <person name="Guillou S."/>
            <person name="Cros-Aarteil S."/>
            <person name="Calhoun S."/>
            <person name="Kuo A."/>
            <person name="Mondo S."/>
            <person name="Pangilinan J."/>
            <person name="Riley R."/>
            <person name="Labutti K."/>
            <person name="Andreopoulos B."/>
            <person name="Lipzen A."/>
            <person name="Chen C."/>
            <person name="Yanf M."/>
            <person name="Daum C."/>
            <person name="Ng V."/>
            <person name="Clum A."/>
            <person name="Steindorff A."/>
            <person name="Ohm R."/>
            <person name="Martin F."/>
            <person name="Silar P."/>
            <person name="Natvig D."/>
            <person name="Lalanne C."/>
            <person name="Gautier V."/>
            <person name="Ament-Velasquez S.L."/>
            <person name="Kruys A."/>
            <person name="Hutchinson M.I."/>
            <person name="Powell A.J."/>
            <person name="Barry K."/>
            <person name="Miller A.N."/>
            <person name="Grigoriev I.V."/>
            <person name="Debuchy R."/>
            <person name="Gladieux P."/>
            <person name="Thoren M.H."/>
            <person name="Johannesson H."/>
        </authorList>
    </citation>
    <scope>NUCLEOTIDE SEQUENCE</scope>
    <source>
        <strain evidence="3">CBS 955.72</strain>
    </source>
</reference>
<dbReference type="GO" id="GO:0003824">
    <property type="term" value="F:catalytic activity"/>
    <property type="evidence" value="ECO:0007669"/>
    <property type="project" value="InterPro"/>
</dbReference>
<feature type="domain" description="Nucleoside phosphorylase" evidence="2">
    <location>
        <begin position="31"/>
        <end position="171"/>
    </location>
</feature>
<dbReference type="PANTHER" id="PTHR46082:SF6">
    <property type="entry name" value="AAA+ ATPASE DOMAIN-CONTAINING PROTEIN-RELATED"/>
    <property type="match status" value="1"/>
</dbReference>
<reference evidence="3" key="1">
    <citation type="journal article" date="2023" name="Mol. Phylogenet. Evol.">
        <title>Genome-scale phylogeny and comparative genomics of the fungal order Sordariales.</title>
        <authorList>
            <person name="Hensen N."/>
            <person name="Bonometti L."/>
            <person name="Westerberg I."/>
            <person name="Brannstrom I.O."/>
            <person name="Guillou S."/>
            <person name="Cros-Aarteil S."/>
            <person name="Calhoun S."/>
            <person name="Haridas S."/>
            <person name="Kuo A."/>
            <person name="Mondo S."/>
            <person name="Pangilinan J."/>
            <person name="Riley R."/>
            <person name="LaButti K."/>
            <person name="Andreopoulos B."/>
            <person name="Lipzen A."/>
            <person name="Chen C."/>
            <person name="Yan M."/>
            <person name="Daum C."/>
            <person name="Ng V."/>
            <person name="Clum A."/>
            <person name="Steindorff A."/>
            <person name="Ohm R.A."/>
            <person name="Martin F."/>
            <person name="Silar P."/>
            <person name="Natvig D.O."/>
            <person name="Lalanne C."/>
            <person name="Gautier V."/>
            <person name="Ament-Velasquez S.L."/>
            <person name="Kruys A."/>
            <person name="Hutchinson M.I."/>
            <person name="Powell A.J."/>
            <person name="Barry K."/>
            <person name="Miller A.N."/>
            <person name="Grigoriev I.V."/>
            <person name="Debuchy R."/>
            <person name="Gladieux P."/>
            <person name="Hiltunen Thoren M."/>
            <person name="Johannesson H."/>
        </authorList>
    </citation>
    <scope>NUCLEOTIDE SEQUENCE</scope>
    <source>
        <strain evidence="3">CBS 955.72</strain>
    </source>
</reference>
<sequence length="367" mass="40310">MPPPSNTRSDDGGNGSGPDASYRPVHEDFEIAVICALPIESSALLYLFDEFFDGDDNPQTLAASDRNHYSTGRIGRHNVVLALLPSIGKAAAAGAAASLRASYCNVRVALLVGICGGVPSAELLLGDVVISNALVQYDLGRRWPGGVFARKNTLQESLGRPNKDIRALLKRLETDRDHDRLERRTAYYLQKLQESYAKRGKKRRSGKYKYPGVDEDELFHADYRHRHRFASCCSDEATCARALESSCDEVGCEESYLILDRENLKEKEDLEKQGPAKAQEPAIYIGPVASGDTVMKSGEDRDLIAREEGIIAFEMEGAGVWDEIPCIVVKGICDYADSHKHKRWQEFAAATAASATKALLETLATVD</sequence>
<proteinExistence type="predicted"/>
<feature type="region of interest" description="Disordered" evidence="1">
    <location>
        <begin position="1"/>
        <end position="22"/>
    </location>
</feature>
<dbReference type="InterPro" id="IPR000845">
    <property type="entry name" value="Nucleoside_phosphorylase_d"/>
</dbReference>
<dbReference type="SUPFAM" id="SSF53167">
    <property type="entry name" value="Purine and uridine phosphorylases"/>
    <property type="match status" value="1"/>
</dbReference>
<evidence type="ECO:0000256" key="1">
    <source>
        <dbReference type="SAM" id="MobiDB-lite"/>
    </source>
</evidence>
<dbReference type="Pfam" id="PF01048">
    <property type="entry name" value="PNP_UDP_1"/>
    <property type="match status" value="1"/>
</dbReference>
<dbReference type="Proteomes" id="UP001275084">
    <property type="component" value="Unassembled WGS sequence"/>
</dbReference>
<feature type="non-terminal residue" evidence="3">
    <location>
        <position position="367"/>
    </location>
</feature>
<accession>A0AAJ0H7Y0</accession>
<name>A0AAJ0H7Y0_9PEZI</name>
<evidence type="ECO:0000313" key="4">
    <source>
        <dbReference type="Proteomes" id="UP001275084"/>
    </source>
</evidence>